<dbReference type="RefSeq" id="WP_160043998.1">
    <property type="nucleotide sequence ID" value="NZ_BORQ01000010.1"/>
</dbReference>
<feature type="transmembrane region" description="Helical" evidence="1">
    <location>
        <begin position="58"/>
        <end position="80"/>
    </location>
</feature>
<reference evidence="2" key="1">
    <citation type="submission" date="2021-03" db="EMBL/GenBank/DDBJ databases">
        <title>Antimicrobial resistance genes in bacteria isolated from Japanese honey, and their potential for conferring macrolide and lincosamide resistance in the American foulbrood pathogen Paenibacillus larvae.</title>
        <authorList>
            <person name="Okamoto M."/>
            <person name="Kumagai M."/>
            <person name="Kanamori H."/>
            <person name="Takamatsu D."/>
        </authorList>
    </citation>
    <scope>NUCLEOTIDE SEQUENCE</scope>
    <source>
        <strain evidence="2">J2TS6</strain>
    </source>
</reference>
<keyword evidence="1" id="KW-0812">Transmembrane</keyword>
<keyword evidence="3" id="KW-1185">Reference proteome</keyword>
<evidence type="ECO:0008006" key="4">
    <source>
        <dbReference type="Google" id="ProtNLM"/>
    </source>
</evidence>
<evidence type="ECO:0000313" key="3">
    <source>
        <dbReference type="Proteomes" id="UP000679779"/>
    </source>
</evidence>
<sequence length="478" mass="53996">MTNHEDWMIEMGGQEVRQAVGMASDRMLDEALRKGIRRAAAEQTGPMSRFRTAKRVRVASAVLAVLLVGGAGAAAGYKLYPVPAAGESQTNVQIPAYVEKMFDKSDNFLVMLKQAAEHGLYHKLNQSVSTGGYTLNIEGMVSDSRRIILFYTTENGNESLPLRLSYNHPPQLLDGQGRPLEGSFTWATYAKLPKDQPLTKGIMIFDFKESGQMPEKLQIQTTWSQLKPKGSNVSIKTESLIIPVTIQNGPHARDIEEHPIHVDISQSGQQITFTKMIQSPLRTDLEFDLKSSNGKKLEKIEATLNLASEEKQAKHRQNYDTMLRFDRTLVTPEGGAVYLTSSFYSEHRELWLKFYHASFEPDHEVEIAIDPKQGALVQTPDSQISLKQEPEKSSDQKLALRLMYGSQQPVQDGYFELKDTFTDADGQPHPFVQEYQAAEGTYLSIPNYQKYPGPFTFEIVKYWGNVLEMHEEKEQRIR</sequence>
<evidence type="ECO:0000313" key="2">
    <source>
        <dbReference type="EMBL" id="GIO34489.1"/>
    </source>
</evidence>
<gene>
    <name evidence="2" type="ORF">J2TS6_56300</name>
</gene>
<protein>
    <recommendedName>
        <fullName evidence="4">DUF4179 domain-containing protein</fullName>
    </recommendedName>
</protein>
<keyword evidence="1" id="KW-0472">Membrane</keyword>
<keyword evidence="1" id="KW-1133">Transmembrane helix</keyword>
<proteinExistence type="predicted"/>
<accession>A0A919XKP8</accession>
<dbReference type="Proteomes" id="UP000679779">
    <property type="component" value="Unassembled WGS sequence"/>
</dbReference>
<comment type="caution">
    <text evidence="2">The sequence shown here is derived from an EMBL/GenBank/DDBJ whole genome shotgun (WGS) entry which is preliminary data.</text>
</comment>
<dbReference type="AlphaFoldDB" id="A0A919XKP8"/>
<organism evidence="2 3">
    <name type="scientific">Paenibacillus albilobatus</name>
    <dbReference type="NCBI Taxonomy" id="2716884"/>
    <lineage>
        <taxon>Bacteria</taxon>
        <taxon>Bacillati</taxon>
        <taxon>Bacillota</taxon>
        <taxon>Bacilli</taxon>
        <taxon>Bacillales</taxon>
        <taxon>Paenibacillaceae</taxon>
        <taxon>Paenibacillus</taxon>
    </lineage>
</organism>
<evidence type="ECO:0000256" key="1">
    <source>
        <dbReference type="SAM" id="Phobius"/>
    </source>
</evidence>
<name>A0A919XKP8_9BACL</name>
<dbReference type="EMBL" id="BORQ01000010">
    <property type="protein sequence ID" value="GIO34489.1"/>
    <property type="molecule type" value="Genomic_DNA"/>
</dbReference>